<dbReference type="RefSeq" id="WP_085050866.1">
    <property type="nucleotide sequence ID" value="NZ_LNQR01000017.1"/>
</dbReference>
<gene>
    <name evidence="2" type="ORF">ASN18_0337</name>
</gene>
<feature type="region of interest" description="Disordered" evidence="1">
    <location>
        <begin position="1"/>
        <end position="20"/>
    </location>
</feature>
<keyword evidence="3" id="KW-1185">Reference proteome</keyword>
<dbReference type="EMBL" id="LNQR01000017">
    <property type="protein sequence ID" value="KWT93005.1"/>
    <property type="molecule type" value="Genomic_DNA"/>
</dbReference>
<reference evidence="2 3" key="1">
    <citation type="submission" date="2015-11" db="EMBL/GenBank/DDBJ databases">
        <authorList>
            <person name="Lin W."/>
        </authorList>
    </citation>
    <scope>NUCLEOTIDE SEQUENCE [LARGE SCALE GENOMIC DNA]</scope>
    <source>
        <strain evidence="2 3">HCH-1</strain>
    </source>
</reference>
<dbReference type="PANTHER" id="PTHR37166:SF1">
    <property type="entry name" value="PROTEIN FLAG"/>
    <property type="match status" value="1"/>
</dbReference>
<accession>A0ABR5SK50</accession>
<protein>
    <submittedName>
        <fullName evidence="2">Flagellar protein FlaG</fullName>
    </submittedName>
</protein>
<name>A0ABR5SK50_9BACT</name>
<organism evidence="2 3">
    <name type="scientific">Candidatus Magnetominusculus xianensis</name>
    <dbReference type="NCBI Taxonomy" id="1748249"/>
    <lineage>
        <taxon>Bacteria</taxon>
        <taxon>Pseudomonadati</taxon>
        <taxon>Nitrospirota</taxon>
        <taxon>Nitrospiria</taxon>
        <taxon>Nitrospirales</taxon>
        <taxon>Nitrospiraceae</taxon>
        <taxon>Candidatus Magnetominusculus</taxon>
    </lineage>
</organism>
<dbReference type="SUPFAM" id="SSF160214">
    <property type="entry name" value="FlaG-like"/>
    <property type="match status" value="1"/>
</dbReference>
<dbReference type="Pfam" id="PF03646">
    <property type="entry name" value="FlaG"/>
    <property type="match status" value="1"/>
</dbReference>
<comment type="caution">
    <text evidence="2">The sequence shown here is derived from an EMBL/GenBank/DDBJ whole genome shotgun (WGS) entry which is preliminary data.</text>
</comment>
<evidence type="ECO:0000256" key="1">
    <source>
        <dbReference type="SAM" id="MobiDB-lite"/>
    </source>
</evidence>
<sequence>MDSVANILDSSGSRDRMEPAVRSAVIGPPVRFRGGGFERKLQDAEQALMSGVEPRQEVLHKSVLKSLAEEITQSLTGFNSLRFSMDRELKQVVVKVVDQGTENVIRQIPSDRMVDLVKQMRDLEGMLFSGAL</sequence>
<keyword evidence="2" id="KW-0282">Flagellum</keyword>
<dbReference type="PANTHER" id="PTHR37166">
    <property type="entry name" value="PROTEIN FLAG"/>
    <property type="match status" value="1"/>
</dbReference>
<dbReference type="InterPro" id="IPR035924">
    <property type="entry name" value="FlaG-like_sf"/>
</dbReference>
<dbReference type="Proteomes" id="UP000060487">
    <property type="component" value="Unassembled WGS sequence"/>
</dbReference>
<dbReference type="InterPro" id="IPR005186">
    <property type="entry name" value="FlaG"/>
</dbReference>
<evidence type="ECO:0000313" key="3">
    <source>
        <dbReference type="Proteomes" id="UP000060487"/>
    </source>
</evidence>
<keyword evidence="2" id="KW-0966">Cell projection</keyword>
<dbReference type="Gene3D" id="3.30.160.170">
    <property type="entry name" value="FlaG-like"/>
    <property type="match status" value="1"/>
</dbReference>
<evidence type="ECO:0000313" key="2">
    <source>
        <dbReference type="EMBL" id="KWT93005.1"/>
    </source>
</evidence>
<proteinExistence type="predicted"/>
<keyword evidence="2" id="KW-0969">Cilium</keyword>